<gene>
    <name evidence="2" type="ORF">CW354_04480</name>
</gene>
<evidence type="ECO:0000313" key="3">
    <source>
        <dbReference type="Proteomes" id="UP000239504"/>
    </source>
</evidence>
<organism evidence="2 3">
    <name type="scientific">Hyphococcus luteus</name>
    <dbReference type="NCBI Taxonomy" id="2058213"/>
    <lineage>
        <taxon>Bacteria</taxon>
        <taxon>Pseudomonadati</taxon>
        <taxon>Pseudomonadota</taxon>
        <taxon>Alphaproteobacteria</taxon>
        <taxon>Parvularculales</taxon>
        <taxon>Parvularculaceae</taxon>
        <taxon>Hyphococcus</taxon>
    </lineage>
</organism>
<reference evidence="2 3" key="1">
    <citation type="submission" date="2017-12" db="EMBL/GenBank/DDBJ databases">
        <authorList>
            <person name="Hurst M.R.H."/>
        </authorList>
    </citation>
    <scope>NUCLEOTIDE SEQUENCE [LARGE SCALE GENOMIC DNA]</scope>
    <source>
        <strain evidence="2 3">SY-3-19</strain>
    </source>
</reference>
<dbReference type="InterPro" id="IPR003346">
    <property type="entry name" value="Transposase_20"/>
</dbReference>
<dbReference type="GO" id="GO:0006313">
    <property type="term" value="P:DNA transposition"/>
    <property type="evidence" value="ECO:0007669"/>
    <property type="project" value="InterPro"/>
</dbReference>
<dbReference type="PANTHER" id="PTHR33055:SF13">
    <property type="entry name" value="TRANSPOSASE"/>
    <property type="match status" value="1"/>
</dbReference>
<feature type="domain" description="Transposase IS116/IS110/IS902 C-terminal" evidence="1">
    <location>
        <begin position="73"/>
        <end position="154"/>
    </location>
</feature>
<name>A0A2S7K9P8_9PROT</name>
<dbReference type="InterPro" id="IPR047650">
    <property type="entry name" value="Transpos_IS110"/>
</dbReference>
<comment type="caution">
    <text evidence="2">The sequence shown here is derived from an EMBL/GenBank/DDBJ whole genome shotgun (WGS) entry which is preliminary data.</text>
</comment>
<evidence type="ECO:0000313" key="2">
    <source>
        <dbReference type="EMBL" id="PQA89201.1"/>
    </source>
</evidence>
<dbReference type="Proteomes" id="UP000239504">
    <property type="component" value="Unassembled WGS sequence"/>
</dbReference>
<dbReference type="PANTHER" id="PTHR33055">
    <property type="entry name" value="TRANSPOSASE FOR INSERTION SEQUENCE ELEMENT IS1111A"/>
    <property type="match status" value="1"/>
</dbReference>
<dbReference type="EMBL" id="PJCH01000003">
    <property type="protein sequence ID" value="PQA89201.1"/>
    <property type="molecule type" value="Genomic_DNA"/>
</dbReference>
<dbReference type="AlphaFoldDB" id="A0A2S7K9P8"/>
<dbReference type="GO" id="GO:0004803">
    <property type="term" value="F:transposase activity"/>
    <property type="evidence" value="ECO:0007669"/>
    <property type="project" value="InterPro"/>
</dbReference>
<dbReference type="GO" id="GO:0003677">
    <property type="term" value="F:DNA binding"/>
    <property type="evidence" value="ECO:0007669"/>
    <property type="project" value="InterPro"/>
</dbReference>
<sequence length="195" mass="21531">MNIAFPTSLFSFDAAILLPSDGCVQRGRVKATDAFIVKDIASLITVLTNRIARIETDIATHIETCSRLKRRNEQLRSVPGVGPVVAATLLAKLPELGRINRRAIANLAGLAPHACDSGQMRGKRMIWGGRAEVRRALYAAAFIASRHDPELKAYRRKLDDAGKPFKVAIIACARRLLTQINAIIRDERNYETRTA</sequence>
<evidence type="ECO:0000259" key="1">
    <source>
        <dbReference type="Pfam" id="PF02371"/>
    </source>
</evidence>
<proteinExistence type="predicted"/>
<dbReference type="Pfam" id="PF02371">
    <property type="entry name" value="Transposase_20"/>
    <property type="match status" value="1"/>
</dbReference>
<dbReference type="OrthoDB" id="8261795at2"/>
<accession>A0A2S7K9P8</accession>
<keyword evidence="3" id="KW-1185">Reference proteome</keyword>
<protein>
    <recommendedName>
        <fullName evidence="1">Transposase IS116/IS110/IS902 C-terminal domain-containing protein</fullName>
    </recommendedName>
</protein>